<dbReference type="Pfam" id="PF14244">
    <property type="entry name" value="Retrotran_gag_3"/>
    <property type="match status" value="2"/>
</dbReference>
<sequence length="385" mass="45313">MAESTSLSDALDYDSPYYLEKDKHLYQQRSTIILSQAEDNFAIWKLSFRHLLRITNKFAFVDGKLEKPDASSPLYNRWEQCNSLVTCWLRNSMTEELGKRVTFEETAQKIWESIRRIFVPSVDLKIYQTRRKIMELSQDGDSVKKYFEKVSNAFLELSEYAPVKEYYLHQFNMHTNTAIDKLSEAKDNYGIWKLRFFDLLQFTNKTGFIDGTLPKPDPSSPYYEPWKQCNAIVLHWLSNTVTDTLQNHVLQAETVHKAWEDLRRIFVPCIDFKIYELRQRLATLRQGGDSVAEYFGKLSKAWLELKAYDPVQECKCGGCDCESEKRATEAREKEQRYAFLMGLNKEFDYVKMKVMHKKIPPSVYQAYEMVVYSEAMMKWKMGGRI</sequence>
<evidence type="ECO:0000313" key="3">
    <source>
        <dbReference type="Proteomes" id="UP000694240"/>
    </source>
</evidence>
<feature type="domain" description="Retrotransposon Copia-like N-terminal" evidence="1">
    <location>
        <begin position="186"/>
        <end position="217"/>
    </location>
</feature>
<dbReference type="PANTHER" id="PTHR37610">
    <property type="entry name" value="CCHC-TYPE DOMAIN-CONTAINING PROTEIN"/>
    <property type="match status" value="1"/>
</dbReference>
<gene>
    <name evidence="2" type="ORF">ISN45_At01g021540</name>
</gene>
<feature type="domain" description="Retrotransposon Copia-like N-terminal" evidence="1">
    <location>
        <begin position="37"/>
        <end position="69"/>
    </location>
</feature>
<keyword evidence="3" id="KW-1185">Reference proteome</keyword>
<protein>
    <submittedName>
        <fullName evidence="2">Retrotransposon Copia-like N-terminal</fullName>
    </submittedName>
</protein>
<accession>A0A8T2GIE4</accession>
<dbReference type="PANTHER" id="PTHR37610:SF100">
    <property type="entry name" value="COPIA-LIKE POLYPROTEIN_RETROTRANSPOSON"/>
    <property type="match status" value="1"/>
</dbReference>
<proteinExistence type="predicted"/>
<organism evidence="2 3">
    <name type="scientific">Arabidopsis thaliana x Arabidopsis arenosa</name>
    <dbReference type="NCBI Taxonomy" id="1240361"/>
    <lineage>
        <taxon>Eukaryota</taxon>
        <taxon>Viridiplantae</taxon>
        <taxon>Streptophyta</taxon>
        <taxon>Embryophyta</taxon>
        <taxon>Tracheophyta</taxon>
        <taxon>Spermatophyta</taxon>
        <taxon>Magnoliopsida</taxon>
        <taxon>eudicotyledons</taxon>
        <taxon>Gunneridae</taxon>
        <taxon>Pentapetalae</taxon>
        <taxon>rosids</taxon>
        <taxon>malvids</taxon>
        <taxon>Brassicales</taxon>
        <taxon>Brassicaceae</taxon>
        <taxon>Camelineae</taxon>
        <taxon>Arabidopsis</taxon>
    </lineage>
</organism>
<name>A0A8T2GIE4_9BRAS</name>
<dbReference type="AlphaFoldDB" id="A0A8T2GIE4"/>
<dbReference type="EMBL" id="JAEFBK010000001">
    <property type="protein sequence ID" value="KAG7647084.1"/>
    <property type="molecule type" value="Genomic_DNA"/>
</dbReference>
<evidence type="ECO:0000313" key="2">
    <source>
        <dbReference type="EMBL" id="KAG7647084.1"/>
    </source>
</evidence>
<dbReference type="Proteomes" id="UP000694240">
    <property type="component" value="Chromosome 1"/>
</dbReference>
<reference evidence="2 3" key="1">
    <citation type="submission" date="2020-12" db="EMBL/GenBank/DDBJ databases">
        <title>Concerted genomic and epigenomic changes stabilize Arabidopsis allopolyploids.</title>
        <authorList>
            <person name="Chen Z."/>
        </authorList>
    </citation>
    <scope>NUCLEOTIDE SEQUENCE [LARGE SCALE GENOMIC DNA]</scope>
    <source>
        <strain evidence="2">Allo738</strain>
        <tissue evidence="2">Leaf</tissue>
    </source>
</reference>
<comment type="caution">
    <text evidence="2">The sequence shown here is derived from an EMBL/GenBank/DDBJ whole genome shotgun (WGS) entry which is preliminary data.</text>
</comment>
<evidence type="ECO:0000259" key="1">
    <source>
        <dbReference type="Pfam" id="PF14244"/>
    </source>
</evidence>
<dbReference type="InterPro" id="IPR029472">
    <property type="entry name" value="Copia-like_N"/>
</dbReference>